<sequence>MRSSSSGIVVSGRPGTGRASNASGAGSEVRSSNAFSAVVSAVSAVLVWVVVAMVLSLRRKRFALREGRDLDWDSRT</sequence>
<accession>A0ABU5JM47</accession>
<feature type="region of interest" description="Disordered" evidence="1">
    <location>
        <begin position="1"/>
        <end position="28"/>
    </location>
</feature>
<dbReference type="EMBL" id="JAXOTQ010000050">
    <property type="protein sequence ID" value="MDZ5493656.1"/>
    <property type="molecule type" value="Genomic_DNA"/>
</dbReference>
<gene>
    <name evidence="3" type="ORF">U2F25_30060</name>
</gene>
<dbReference type="Proteomes" id="UP001290101">
    <property type="component" value="Unassembled WGS sequence"/>
</dbReference>
<organism evidence="3 4">
    <name type="scientific">Micromonospora sicca</name>
    <dbReference type="NCBI Taxonomy" id="2202420"/>
    <lineage>
        <taxon>Bacteria</taxon>
        <taxon>Bacillati</taxon>
        <taxon>Actinomycetota</taxon>
        <taxon>Actinomycetes</taxon>
        <taxon>Micromonosporales</taxon>
        <taxon>Micromonosporaceae</taxon>
        <taxon>Micromonospora</taxon>
    </lineage>
</organism>
<feature type="transmembrane region" description="Helical" evidence="2">
    <location>
        <begin position="34"/>
        <end position="55"/>
    </location>
</feature>
<protein>
    <submittedName>
        <fullName evidence="3">Uncharacterized protein</fullName>
    </submittedName>
</protein>
<keyword evidence="2" id="KW-0472">Membrane</keyword>
<evidence type="ECO:0000313" key="4">
    <source>
        <dbReference type="Proteomes" id="UP001290101"/>
    </source>
</evidence>
<keyword evidence="2" id="KW-0812">Transmembrane</keyword>
<evidence type="ECO:0000313" key="3">
    <source>
        <dbReference type="EMBL" id="MDZ5493656.1"/>
    </source>
</evidence>
<evidence type="ECO:0000256" key="2">
    <source>
        <dbReference type="SAM" id="Phobius"/>
    </source>
</evidence>
<comment type="caution">
    <text evidence="3">The sequence shown here is derived from an EMBL/GenBank/DDBJ whole genome shotgun (WGS) entry which is preliminary data.</text>
</comment>
<keyword evidence="4" id="KW-1185">Reference proteome</keyword>
<feature type="compositionally biased region" description="Low complexity" evidence="1">
    <location>
        <begin position="1"/>
        <end position="13"/>
    </location>
</feature>
<evidence type="ECO:0000256" key="1">
    <source>
        <dbReference type="SAM" id="MobiDB-lite"/>
    </source>
</evidence>
<proteinExistence type="predicted"/>
<name>A0ABU5JM47_9ACTN</name>
<dbReference type="RefSeq" id="WP_322443232.1">
    <property type="nucleotide sequence ID" value="NZ_JAXOTQ010000050.1"/>
</dbReference>
<reference evidence="3 4" key="1">
    <citation type="submission" date="2023-12" db="EMBL/GenBank/DDBJ databases">
        <title>Micromonospora sp. nov., isolated from Atacama Desert.</title>
        <authorList>
            <person name="Carro L."/>
            <person name="Golinska P."/>
            <person name="Klenk H.-P."/>
            <person name="Goodfellow M."/>
        </authorList>
    </citation>
    <scope>NUCLEOTIDE SEQUENCE [LARGE SCALE GENOMIC DNA]</scope>
    <source>
        <strain evidence="3 4">4G53</strain>
    </source>
</reference>
<keyword evidence="2" id="KW-1133">Transmembrane helix</keyword>